<organism evidence="6 7">
    <name type="scientific">Mesorhizobium hawassense</name>
    <dbReference type="NCBI Taxonomy" id="1209954"/>
    <lineage>
        <taxon>Bacteria</taxon>
        <taxon>Pseudomonadati</taxon>
        <taxon>Pseudomonadota</taxon>
        <taxon>Alphaproteobacteria</taxon>
        <taxon>Hyphomicrobiales</taxon>
        <taxon>Phyllobacteriaceae</taxon>
        <taxon>Mesorhizobium</taxon>
    </lineage>
</organism>
<dbReference type="GO" id="GO:0003700">
    <property type="term" value="F:DNA-binding transcription factor activity"/>
    <property type="evidence" value="ECO:0007669"/>
    <property type="project" value="InterPro"/>
</dbReference>
<evidence type="ECO:0000259" key="5">
    <source>
        <dbReference type="PROSITE" id="PS50931"/>
    </source>
</evidence>
<dbReference type="Pfam" id="PF03466">
    <property type="entry name" value="LysR_substrate"/>
    <property type="match status" value="1"/>
</dbReference>
<dbReference type="EMBL" id="QMBP01000008">
    <property type="protein sequence ID" value="RAZ89446.1"/>
    <property type="molecule type" value="Genomic_DNA"/>
</dbReference>
<evidence type="ECO:0000313" key="7">
    <source>
        <dbReference type="Proteomes" id="UP000251558"/>
    </source>
</evidence>
<evidence type="ECO:0000256" key="1">
    <source>
        <dbReference type="ARBA" id="ARBA00009437"/>
    </source>
</evidence>
<dbReference type="SUPFAM" id="SSF46785">
    <property type="entry name" value="Winged helix' DNA-binding domain"/>
    <property type="match status" value="1"/>
</dbReference>
<feature type="domain" description="HTH lysR-type" evidence="5">
    <location>
        <begin position="8"/>
        <end position="65"/>
    </location>
</feature>
<reference evidence="6 7" key="1">
    <citation type="submission" date="2018-07" db="EMBL/GenBank/DDBJ databases">
        <title>Diversity of Mesorhizobium strains in Brazil.</title>
        <authorList>
            <person name="Helene L.C.F."/>
            <person name="Dall'Agnol R."/>
            <person name="Delamuta J.R.M."/>
            <person name="Hungria M."/>
        </authorList>
    </citation>
    <scope>NUCLEOTIDE SEQUENCE [LARGE SCALE GENOMIC DNA]</scope>
    <source>
        <strain evidence="6 7">AC99b</strain>
    </source>
</reference>
<keyword evidence="7" id="KW-1185">Reference proteome</keyword>
<keyword evidence="2" id="KW-0805">Transcription regulation</keyword>
<proteinExistence type="inferred from homology"/>
<gene>
    <name evidence="6" type="ORF">DPM33_17870</name>
</gene>
<dbReference type="InterPro" id="IPR005119">
    <property type="entry name" value="LysR_subst-bd"/>
</dbReference>
<dbReference type="InterPro" id="IPR000847">
    <property type="entry name" value="LysR_HTH_N"/>
</dbReference>
<accession>A0A330HLA2</accession>
<dbReference type="RefSeq" id="WP_112098764.1">
    <property type="nucleotide sequence ID" value="NZ_QMBP01000008.1"/>
</dbReference>
<dbReference type="PRINTS" id="PR00039">
    <property type="entry name" value="HTHLYSR"/>
</dbReference>
<dbReference type="GO" id="GO:0003677">
    <property type="term" value="F:DNA binding"/>
    <property type="evidence" value="ECO:0007669"/>
    <property type="project" value="UniProtKB-KW"/>
</dbReference>
<evidence type="ECO:0000256" key="4">
    <source>
        <dbReference type="ARBA" id="ARBA00023163"/>
    </source>
</evidence>
<comment type="similarity">
    <text evidence="1">Belongs to the LysR transcriptional regulatory family.</text>
</comment>
<comment type="caution">
    <text evidence="6">The sequence shown here is derived from an EMBL/GenBank/DDBJ whole genome shotgun (WGS) entry which is preliminary data.</text>
</comment>
<dbReference type="Pfam" id="PF00126">
    <property type="entry name" value="HTH_1"/>
    <property type="match status" value="1"/>
</dbReference>
<dbReference type="PROSITE" id="PS50931">
    <property type="entry name" value="HTH_LYSR"/>
    <property type="match status" value="1"/>
</dbReference>
<dbReference type="OrthoDB" id="7260751at2"/>
<evidence type="ECO:0000313" key="6">
    <source>
        <dbReference type="EMBL" id="RAZ89446.1"/>
    </source>
</evidence>
<keyword evidence="4" id="KW-0804">Transcription</keyword>
<dbReference type="InterPro" id="IPR036388">
    <property type="entry name" value="WH-like_DNA-bd_sf"/>
</dbReference>
<dbReference type="PANTHER" id="PTHR30419">
    <property type="entry name" value="HTH-TYPE TRANSCRIPTIONAL REGULATOR YBHD"/>
    <property type="match status" value="1"/>
</dbReference>
<name>A0A330HLA2_9HYPH</name>
<dbReference type="Gene3D" id="3.40.190.290">
    <property type="match status" value="1"/>
</dbReference>
<dbReference type="CDD" id="cd05466">
    <property type="entry name" value="PBP2_LTTR_substrate"/>
    <property type="match status" value="1"/>
</dbReference>
<dbReference type="Proteomes" id="UP000251558">
    <property type="component" value="Unassembled WGS sequence"/>
</dbReference>
<dbReference type="AlphaFoldDB" id="A0A330HLA2"/>
<dbReference type="GO" id="GO:0005829">
    <property type="term" value="C:cytosol"/>
    <property type="evidence" value="ECO:0007669"/>
    <property type="project" value="TreeGrafter"/>
</dbReference>
<dbReference type="SUPFAM" id="SSF53850">
    <property type="entry name" value="Periplasmic binding protein-like II"/>
    <property type="match status" value="1"/>
</dbReference>
<evidence type="ECO:0000256" key="2">
    <source>
        <dbReference type="ARBA" id="ARBA00023015"/>
    </source>
</evidence>
<dbReference type="InterPro" id="IPR050950">
    <property type="entry name" value="HTH-type_LysR_regulators"/>
</dbReference>
<keyword evidence="3" id="KW-0238">DNA-binding</keyword>
<sequence>MELLQSGLKLRQLQVFRQVLRTGSTRQAAAALGISQPAVSQHVKQLEAALGIALFERSTNRIIPSRKAWELLRNVELALTSMDRLEASIFAIKNDEKQRIAIAAPAVFGFVTLPKVVATIRSKTASSVRSISGNYEQVGEHILSGRADLGISRLPLDPRLFEWAPIGSAHNVCIFHPKHRFSKKSCVEAHDLEGEQIVDIDPQFASHQMNFNALRFAGIEPDILVEYDCNGYEVGFVSAGLGVSITNEIIAREYAAFELEAKPVEPSALYHYVAVWQKGRVFSNVLEVSLEAILSAFHPAAQSGPAVLPIHAAARGADRPS</sequence>
<dbReference type="Gene3D" id="1.10.10.10">
    <property type="entry name" value="Winged helix-like DNA-binding domain superfamily/Winged helix DNA-binding domain"/>
    <property type="match status" value="1"/>
</dbReference>
<dbReference type="PANTHER" id="PTHR30419:SF28">
    <property type="entry name" value="HTH-TYPE TRANSCRIPTIONAL REGULATOR BSDA"/>
    <property type="match status" value="1"/>
</dbReference>
<evidence type="ECO:0000256" key="3">
    <source>
        <dbReference type="ARBA" id="ARBA00023125"/>
    </source>
</evidence>
<protein>
    <submittedName>
        <fullName evidence="6">LysR family transcriptional regulator</fullName>
    </submittedName>
</protein>
<dbReference type="InterPro" id="IPR036390">
    <property type="entry name" value="WH_DNA-bd_sf"/>
</dbReference>